<name>A0A1X6ZQ11_9RHOB</name>
<dbReference type="AlphaFoldDB" id="A0A1X6ZQ11"/>
<reference evidence="2 3" key="1">
    <citation type="submission" date="2017-03" db="EMBL/GenBank/DDBJ databases">
        <authorList>
            <person name="Afonso C.L."/>
            <person name="Miller P.J."/>
            <person name="Scott M.A."/>
            <person name="Spackman E."/>
            <person name="Goraichik I."/>
            <person name="Dimitrov K.M."/>
            <person name="Suarez D.L."/>
            <person name="Swayne D.E."/>
        </authorList>
    </citation>
    <scope>NUCLEOTIDE SEQUENCE [LARGE SCALE GENOMIC DNA]</scope>
    <source>
        <strain evidence="2 3">CECT 8110</strain>
    </source>
</reference>
<proteinExistence type="predicted"/>
<evidence type="ECO:0000313" key="3">
    <source>
        <dbReference type="Proteomes" id="UP000193207"/>
    </source>
</evidence>
<organism evidence="2 3">
    <name type="scientific">Roseovarius halotolerans</name>
    <dbReference type="NCBI Taxonomy" id="505353"/>
    <lineage>
        <taxon>Bacteria</taxon>
        <taxon>Pseudomonadati</taxon>
        <taxon>Pseudomonadota</taxon>
        <taxon>Alphaproteobacteria</taxon>
        <taxon>Rhodobacterales</taxon>
        <taxon>Roseobacteraceae</taxon>
        <taxon>Roseovarius</taxon>
    </lineage>
</organism>
<keyword evidence="3" id="KW-1185">Reference proteome</keyword>
<evidence type="ECO:0008006" key="4">
    <source>
        <dbReference type="Google" id="ProtNLM"/>
    </source>
</evidence>
<dbReference type="PROSITE" id="PS51257">
    <property type="entry name" value="PROKAR_LIPOPROTEIN"/>
    <property type="match status" value="1"/>
</dbReference>
<dbReference type="RefSeq" id="WP_176236621.1">
    <property type="nucleotide sequence ID" value="NZ_FWFU01000004.1"/>
</dbReference>
<accession>A0A1X6ZQ11</accession>
<dbReference type="Proteomes" id="UP000193207">
    <property type="component" value="Unassembled WGS sequence"/>
</dbReference>
<sequence length="144" mass="15403">MTRSPPYALPLMLACLLLAGCNTPGPGFRGIDPQRVSIGKSTFDVRVDPLGARAQAIRVNPEWAPRRQSVEQRAVAAIEQVSGCRVAHLDGDQVVLVARLACASARARKAPRSSPADASQPLEYDCKLAPQGEGRARMTCTPLN</sequence>
<feature type="signal peptide" evidence="1">
    <location>
        <begin position="1"/>
        <end position="19"/>
    </location>
</feature>
<evidence type="ECO:0000313" key="2">
    <source>
        <dbReference type="EMBL" id="SLN57786.1"/>
    </source>
</evidence>
<protein>
    <recommendedName>
        <fullName evidence="4">Lipoprotein</fullName>
    </recommendedName>
</protein>
<dbReference type="EMBL" id="FWFU01000004">
    <property type="protein sequence ID" value="SLN57786.1"/>
    <property type="molecule type" value="Genomic_DNA"/>
</dbReference>
<keyword evidence="1" id="KW-0732">Signal</keyword>
<gene>
    <name evidence="2" type="ORF">ROH8110_03182</name>
</gene>
<feature type="chain" id="PRO_5012755877" description="Lipoprotein" evidence="1">
    <location>
        <begin position="20"/>
        <end position="144"/>
    </location>
</feature>
<evidence type="ECO:0000256" key="1">
    <source>
        <dbReference type="SAM" id="SignalP"/>
    </source>
</evidence>